<evidence type="ECO:0000313" key="2">
    <source>
        <dbReference type="WBParaSite" id="Pan_g17701.t1"/>
    </source>
</evidence>
<name>A0A7E4V832_PANRE</name>
<dbReference type="AlphaFoldDB" id="A0A7E4V832"/>
<reference evidence="1" key="1">
    <citation type="journal article" date="2013" name="Genetics">
        <title>The draft genome and transcriptome of Panagrellus redivivus are shaped by the harsh demands of a free-living lifestyle.</title>
        <authorList>
            <person name="Srinivasan J."/>
            <person name="Dillman A.R."/>
            <person name="Macchietto M.G."/>
            <person name="Heikkinen L."/>
            <person name="Lakso M."/>
            <person name="Fracchia K.M."/>
            <person name="Antoshechkin I."/>
            <person name="Mortazavi A."/>
            <person name="Wong G."/>
            <person name="Sternberg P.W."/>
        </authorList>
    </citation>
    <scope>NUCLEOTIDE SEQUENCE [LARGE SCALE GENOMIC DNA]</scope>
    <source>
        <strain evidence="1">MT8872</strain>
    </source>
</reference>
<evidence type="ECO:0000313" key="1">
    <source>
        <dbReference type="Proteomes" id="UP000492821"/>
    </source>
</evidence>
<protein>
    <submittedName>
        <fullName evidence="2">AP2/ERF domain-containing protein</fullName>
    </submittedName>
</protein>
<dbReference type="WBParaSite" id="Pan_g17701.t1">
    <property type="protein sequence ID" value="Pan_g17701.t1"/>
    <property type="gene ID" value="Pan_g17701"/>
</dbReference>
<organism evidence="1 2">
    <name type="scientific">Panagrellus redivivus</name>
    <name type="common">Microworm</name>
    <dbReference type="NCBI Taxonomy" id="6233"/>
    <lineage>
        <taxon>Eukaryota</taxon>
        <taxon>Metazoa</taxon>
        <taxon>Ecdysozoa</taxon>
        <taxon>Nematoda</taxon>
        <taxon>Chromadorea</taxon>
        <taxon>Rhabditida</taxon>
        <taxon>Tylenchina</taxon>
        <taxon>Panagrolaimomorpha</taxon>
        <taxon>Panagrolaimoidea</taxon>
        <taxon>Panagrolaimidae</taxon>
        <taxon>Panagrellus</taxon>
    </lineage>
</organism>
<accession>A0A7E4V832</accession>
<proteinExistence type="predicted"/>
<reference evidence="2" key="2">
    <citation type="submission" date="2020-10" db="UniProtKB">
        <authorList>
            <consortium name="WormBaseParasite"/>
        </authorList>
    </citation>
    <scope>IDENTIFICATION</scope>
</reference>
<sequence>MDILTCTNHTSIPSWLPPRKGDFDLHQPHIHPILASAAKGYDTKEAASNYVEVLGFDAVTRTASRRLWQPSSPASAAIFQPPPSPKKSKMLLIFYD</sequence>
<dbReference type="Proteomes" id="UP000492821">
    <property type="component" value="Unassembled WGS sequence"/>
</dbReference>
<keyword evidence="1" id="KW-1185">Reference proteome</keyword>